<reference evidence="4 5" key="1">
    <citation type="journal article" date="2016" name="Sci. Rep.">
        <title>The Dendrobium catenatum Lindl. genome sequence provides insights into polysaccharide synthase, floral development and adaptive evolution.</title>
        <authorList>
            <person name="Zhang G.Q."/>
            <person name="Xu Q."/>
            <person name="Bian C."/>
            <person name="Tsai W.C."/>
            <person name="Yeh C.M."/>
            <person name="Liu K.W."/>
            <person name="Yoshida K."/>
            <person name="Zhang L.S."/>
            <person name="Chang S.B."/>
            <person name="Chen F."/>
            <person name="Shi Y."/>
            <person name="Su Y.Y."/>
            <person name="Zhang Y.Q."/>
            <person name="Chen L.J."/>
            <person name="Yin Y."/>
            <person name="Lin M."/>
            <person name="Huang H."/>
            <person name="Deng H."/>
            <person name="Wang Z.W."/>
            <person name="Zhu S.L."/>
            <person name="Zhao X."/>
            <person name="Deng C."/>
            <person name="Niu S.C."/>
            <person name="Huang J."/>
            <person name="Wang M."/>
            <person name="Liu G.H."/>
            <person name="Yang H.J."/>
            <person name="Xiao X.J."/>
            <person name="Hsiao Y.Y."/>
            <person name="Wu W.L."/>
            <person name="Chen Y.Y."/>
            <person name="Mitsuda N."/>
            <person name="Ohme-Takagi M."/>
            <person name="Luo Y.B."/>
            <person name="Van de Peer Y."/>
            <person name="Liu Z.J."/>
        </authorList>
    </citation>
    <scope>NUCLEOTIDE SEQUENCE [LARGE SCALE GENOMIC DNA]</scope>
    <source>
        <tissue evidence="4">The whole plant</tissue>
    </source>
</reference>
<feature type="coiled-coil region" evidence="1">
    <location>
        <begin position="265"/>
        <end position="292"/>
    </location>
</feature>
<dbReference type="PROSITE" id="PS50006">
    <property type="entry name" value="FHA_DOMAIN"/>
    <property type="match status" value="1"/>
</dbReference>
<keyword evidence="5" id="KW-1185">Reference proteome</keyword>
<dbReference type="STRING" id="906689.A0A2I0X4T6"/>
<feature type="domain" description="FHA" evidence="3">
    <location>
        <begin position="83"/>
        <end position="135"/>
    </location>
</feature>
<name>A0A2I0X4T6_9ASPA</name>
<dbReference type="Pfam" id="PF00498">
    <property type="entry name" value="FHA"/>
    <property type="match status" value="1"/>
</dbReference>
<dbReference type="InterPro" id="IPR000253">
    <property type="entry name" value="FHA_dom"/>
</dbReference>
<dbReference type="AlphaFoldDB" id="A0A2I0X4T6"/>
<dbReference type="PANTHER" id="PTHR23308">
    <property type="entry name" value="NUCLEAR INHIBITOR OF PROTEIN PHOSPHATASE-1"/>
    <property type="match status" value="1"/>
</dbReference>
<evidence type="ECO:0000313" key="5">
    <source>
        <dbReference type="Proteomes" id="UP000233837"/>
    </source>
</evidence>
<evidence type="ECO:0000256" key="2">
    <source>
        <dbReference type="SAM" id="MobiDB-lite"/>
    </source>
</evidence>
<dbReference type="InterPro" id="IPR008984">
    <property type="entry name" value="SMAD_FHA_dom_sf"/>
</dbReference>
<protein>
    <submittedName>
        <fullName evidence="4">FHA domain-containing protein</fullName>
    </submittedName>
</protein>
<dbReference type="Gene3D" id="2.60.200.20">
    <property type="match status" value="1"/>
</dbReference>
<sequence length="412" mass="45942">MDSSFMKLQSNSKFLERDSNRNLTVSTSSGFSLQQLFPFLVNTSNYGQSFASSSSMASSTLCLTIDRGPKAGETLACNPGTVIRIGRVVRGNTFVIKDPSISQKHLTVGFLPEISRWVVTDLGSSNGTYVNDSLISPDEEPTSLSDGDVIKIGEKTSISVRISDPVDQPLLIPRCDRPPRPPKQVKLEDKEWEENVDEPSKNGQRARGRGRKGGGSTRVKRNVENLESVVMEPRVTRSLARGGSIRVFVKKLKGEDVTIISNSEFVDVMEKEKQLEEKNARVKEEVIVVDAENHSGTEEVEDNMDNISKENNAGVVEEVSRVEKDKGNMNNISKENAGDEEEVLTLDGKIDSRVEDMEDNMNNMTLGEWFDRMEEYLPKSINKVADEIIDKLRKNAQLFDEYISQTSNILVE</sequence>
<proteinExistence type="predicted"/>
<evidence type="ECO:0000313" key="4">
    <source>
        <dbReference type="EMBL" id="PKU82934.1"/>
    </source>
</evidence>
<reference evidence="4 5" key="2">
    <citation type="journal article" date="2017" name="Nature">
        <title>The Apostasia genome and the evolution of orchids.</title>
        <authorList>
            <person name="Zhang G.Q."/>
            <person name="Liu K.W."/>
            <person name="Li Z."/>
            <person name="Lohaus R."/>
            <person name="Hsiao Y.Y."/>
            <person name="Niu S.C."/>
            <person name="Wang J.Y."/>
            <person name="Lin Y.C."/>
            <person name="Xu Q."/>
            <person name="Chen L.J."/>
            <person name="Yoshida K."/>
            <person name="Fujiwara S."/>
            <person name="Wang Z.W."/>
            <person name="Zhang Y.Q."/>
            <person name="Mitsuda N."/>
            <person name="Wang M."/>
            <person name="Liu G.H."/>
            <person name="Pecoraro L."/>
            <person name="Huang H.X."/>
            <person name="Xiao X.J."/>
            <person name="Lin M."/>
            <person name="Wu X.Y."/>
            <person name="Wu W.L."/>
            <person name="Chen Y.Y."/>
            <person name="Chang S.B."/>
            <person name="Sakamoto S."/>
            <person name="Ohme-Takagi M."/>
            <person name="Yagi M."/>
            <person name="Zeng S.J."/>
            <person name="Shen C.Y."/>
            <person name="Yeh C.M."/>
            <person name="Luo Y.B."/>
            <person name="Tsai W.C."/>
            <person name="Van de Peer Y."/>
            <person name="Liu Z.J."/>
        </authorList>
    </citation>
    <scope>NUCLEOTIDE SEQUENCE [LARGE SCALE GENOMIC DNA]</scope>
    <source>
        <tissue evidence="4">The whole plant</tissue>
    </source>
</reference>
<feature type="compositionally biased region" description="Basic and acidic residues" evidence="2">
    <location>
        <begin position="174"/>
        <end position="189"/>
    </location>
</feature>
<gene>
    <name evidence="4" type="ORF">MA16_Dca021818</name>
</gene>
<organism evidence="4 5">
    <name type="scientific">Dendrobium catenatum</name>
    <dbReference type="NCBI Taxonomy" id="906689"/>
    <lineage>
        <taxon>Eukaryota</taxon>
        <taxon>Viridiplantae</taxon>
        <taxon>Streptophyta</taxon>
        <taxon>Embryophyta</taxon>
        <taxon>Tracheophyta</taxon>
        <taxon>Spermatophyta</taxon>
        <taxon>Magnoliopsida</taxon>
        <taxon>Liliopsida</taxon>
        <taxon>Asparagales</taxon>
        <taxon>Orchidaceae</taxon>
        <taxon>Epidendroideae</taxon>
        <taxon>Malaxideae</taxon>
        <taxon>Dendrobiinae</taxon>
        <taxon>Dendrobium</taxon>
    </lineage>
</organism>
<dbReference type="SMART" id="SM00240">
    <property type="entry name" value="FHA"/>
    <property type="match status" value="1"/>
</dbReference>
<feature type="region of interest" description="Disordered" evidence="2">
    <location>
        <begin position="169"/>
        <end position="218"/>
    </location>
</feature>
<keyword evidence="1" id="KW-0175">Coiled coil</keyword>
<dbReference type="EMBL" id="KZ502154">
    <property type="protein sequence ID" value="PKU82934.1"/>
    <property type="molecule type" value="Genomic_DNA"/>
</dbReference>
<dbReference type="Proteomes" id="UP000233837">
    <property type="component" value="Unassembled WGS sequence"/>
</dbReference>
<evidence type="ECO:0000256" key="1">
    <source>
        <dbReference type="SAM" id="Coils"/>
    </source>
</evidence>
<dbReference type="SUPFAM" id="SSF49879">
    <property type="entry name" value="SMAD/FHA domain"/>
    <property type="match status" value="1"/>
</dbReference>
<dbReference type="InterPro" id="IPR050923">
    <property type="entry name" value="Cell_Proc_Reg/RNA_Proc"/>
</dbReference>
<evidence type="ECO:0000259" key="3">
    <source>
        <dbReference type="PROSITE" id="PS50006"/>
    </source>
</evidence>
<accession>A0A2I0X4T6</accession>